<dbReference type="Proteomes" id="UP001231370">
    <property type="component" value="Unassembled WGS sequence"/>
</dbReference>
<keyword evidence="1" id="KW-0472">Membrane</keyword>
<keyword evidence="3" id="KW-1185">Reference proteome</keyword>
<evidence type="ECO:0000313" key="2">
    <source>
        <dbReference type="EMBL" id="MDJ1177983.1"/>
    </source>
</evidence>
<name>A0ABT7BI91_9CYAN</name>
<protein>
    <submittedName>
        <fullName evidence="2">Uncharacterized protein</fullName>
    </submittedName>
</protein>
<gene>
    <name evidence="2" type="ORF">PJF56_03800</name>
</gene>
<comment type="caution">
    <text evidence="2">The sequence shown here is derived from an EMBL/GenBank/DDBJ whole genome shotgun (WGS) entry which is preliminary data.</text>
</comment>
<dbReference type="EMBL" id="JAQPOK010000029">
    <property type="protein sequence ID" value="MDJ1177983.1"/>
    <property type="molecule type" value="Genomic_DNA"/>
</dbReference>
<reference evidence="2 3" key="1">
    <citation type="submission" date="2023-01" db="EMBL/GenBank/DDBJ databases">
        <title>Novel diversity within Roseofilum (Cyanobacteria; Desertifilaceae) from marine benthic mats with descriptions of four novel species.</title>
        <authorList>
            <person name="Wang Y."/>
            <person name="Berthold D.E."/>
            <person name="Hu J."/>
            <person name="Lefler F.W."/>
            <person name="Laughinghouse H.D. IV."/>
        </authorList>
    </citation>
    <scope>NUCLEOTIDE SEQUENCE [LARGE SCALE GENOMIC DNA]</scope>
    <source>
        <strain evidence="2 3">BLCC-M91</strain>
    </source>
</reference>
<evidence type="ECO:0000256" key="1">
    <source>
        <dbReference type="SAM" id="Phobius"/>
    </source>
</evidence>
<dbReference type="RefSeq" id="WP_283761310.1">
    <property type="nucleotide sequence ID" value="NZ_JAQPOK010000029.1"/>
</dbReference>
<organism evidence="2 3">
    <name type="scientific">Roseofilum halophilum BLCC-M91</name>
    <dbReference type="NCBI Taxonomy" id="3022259"/>
    <lineage>
        <taxon>Bacteria</taxon>
        <taxon>Bacillati</taxon>
        <taxon>Cyanobacteriota</taxon>
        <taxon>Cyanophyceae</taxon>
        <taxon>Desertifilales</taxon>
        <taxon>Desertifilaceae</taxon>
        <taxon>Roseofilum</taxon>
        <taxon>Roseofilum halophilum</taxon>
    </lineage>
</organism>
<evidence type="ECO:0000313" key="3">
    <source>
        <dbReference type="Proteomes" id="UP001231370"/>
    </source>
</evidence>
<keyword evidence="1" id="KW-1133">Transmembrane helix</keyword>
<accession>A0ABT7BI91</accession>
<proteinExistence type="predicted"/>
<sequence>MSEHHNRLSPVESVLLKSLSLVGVVIFTGLMAGRWHHLLVQAASAETEVAETVAPEPEEVIVASASPSAPAPVVMTETVEVEPEVEPVAMMDEATVRQLRSELYEQLDSRWQTAPTFSESLVYQVEVNEEGAIAKYTPLNSLASHHLSETPLETLRQAKEPSSSAPFLVVMAPSGVLEVSPWTGK</sequence>
<keyword evidence="1" id="KW-0812">Transmembrane</keyword>
<feature type="transmembrane region" description="Helical" evidence="1">
    <location>
        <begin position="14"/>
        <end position="32"/>
    </location>
</feature>